<dbReference type="EMBL" id="NKCL01000165">
    <property type="protein sequence ID" value="RSL79740.1"/>
    <property type="molecule type" value="Genomic_DNA"/>
</dbReference>
<feature type="region of interest" description="Disordered" evidence="2">
    <location>
        <begin position="1"/>
        <end position="73"/>
    </location>
</feature>
<dbReference type="SUPFAM" id="SSF48403">
    <property type="entry name" value="Ankyrin repeat"/>
    <property type="match status" value="1"/>
</dbReference>
<dbReference type="PROSITE" id="PS50088">
    <property type="entry name" value="ANK_REPEAT"/>
    <property type="match status" value="3"/>
</dbReference>
<dbReference type="PANTHER" id="PTHR24121:SF21">
    <property type="entry name" value="ANKYRIN REPEAT FAMILY PROTEIN"/>
    <property type="match status" value="1"/>
</dbReference>
<feature type="region of interest" description="Disordered" evidence="2">
    <location>
        <begin position="696"/>
        <end position="774"/>
    </location>
</feature>
<dbReference type="InterPro" id="IPR036770">
    <property type="entry name" value="Ankyrin_rpt-contain_sf"/>
</dbReference>
<feature type="repeat" description="ANK" evidence="1">
    <location>
        <begin position="147"/>
        <end position="179"/>
    </location>
</feature>
<feature type="compositionally biased region" description="Basic and acidic residues" evidence="2">
    <location>
        <begin position="49"/>
        <end position="64"/>
    </location>
</feature>
<keyword evidence="1" id="KW-0040">ANK repeat</keyword>
<evidence type="ECO:0000256" key="2">
    <source>
        <dbReference type="SAM" id="MobiDB-lite"/>
    </source>
</evidence>
<dbReference type="InterPro" id="IPR002110">
    <property type="entry name" value="Ankyrin_rpt"/>
</dbReference>
<sequence length="1124" mass="128607">MSCQSENHDPDSGQARKNNPETTKDSLATKSKQEPSLTTSQGIDLWFSKIEKPDGHHEEAKNDDQDGGGLCEDEKLTPLHELLKRIQDDDDGSHELEGKLDQWKDIINARSSEHQETALHVAVRRGFNKMARQLITAGAEVNVENSSGESPLHLACEDSNEQLVKILLGKGADPEHADASGIYPLHTAVVSGFGDTVISNLLGPTGFVINQTVGDAGWTPLNKAIWYGHEDVIDTLLEGGASLRIRDSDGWTPLMTAIKTRQHNTFHKLLRHLEKDPTERDVVNTPDNNGRTPLIQQISDRFGDTIDHIDHLLQMNPDFDIADEEGMTALHHAMISFSTWSYTETSPHETSPHKDVALKLVHLLSVETLLHLNKDGETAFDIAFDGDEESQIPAFEPLLNSLIDRLVEDGFIEEPLCWAVYRLERHTFALELFQKRYSDDIRQDLNHEQWAIVEWAIYARMPRVLLTYLRTLGLEKRASGDEKIDKSIENGRDMIKRLREEMQQSSRPLAGERGPTIGDASGKDAQVLRDMEDILNLLYPEKAEKPTKPLELSKPEKSMKSSLCKFRAAIVQSNFVKFRTIQEVLYDDDSMVPMGDIKRFKQFEYTPNVSSEQASQTSEELRENTKAKAQFTWIHFPSTNMVWMEDTTRKILKGEGCDKSEAEKVASFLRSSWIEIPDRTSTSRFMRPRHVVKKAYNATKQDEEDKNEWKDTSDIYSRHNEQRETPSAFEDREHGPAEEQRISFDDIASTPRREREEEPRSHSHVVDADRGEAERSKSFAVSATYMPYLYFSTYHQSESGEQMADTEDPSDFEKKIQHEVKMRQELFKAYENSVIHQPTTLDEFYYQFASDIISVMDRNSRNKDQVITKSLGRRDIKEQRFWPLLRVSQLWVWTIDEKWLITSTSCATDDIRDNLVADILEHLRKQVQDGSRRFGPTSATEMSRVIVDYCIGTHDRKLMRHRQGRSVHQIFSDSIHEVGRKDSNMFSLSYGPRKNTRQLESDLDVMERLRDALKAESEQLWYIKDIRDELNILKSIAACQRKVQSTMAGIGTNEELSSDWLLRSIKELENFAEQTQEAVKTTLALQERDLASFQADIANLQASESVKQGGTVLVFTLVTIWFVR</sequence>
<accession>A0A428RQR0</accession>
<feature type="compositionally biased region" description="Basic and acidic residues" evidence="2">
    <location>
        <begin position="1"/>
        <end position="11"/>
    </location>
</feature>
<dbReference type="Proteomes" id="UP000287972">
    <property type="component" value="Unassembled WGS sequence"/>
</dbReference>
<feature type="compositionally biased region" description="Polar residues" evidence="2">
    <location>
        <begin position="25"/>
        <end position="42"/>
    </location>
</feature>
<evidence type="ECO:0000256" key="1">
    <source>
        <dbReference type="PROSITE-ProRule" id="PRU00023"/>
    </source>
</evidence>
<dbReference type="Pfam" id="PF12796">
    <property type="entry name" value="Ank_2"/>
    <property type="match status" value="2"/>
</dbReference>
<feature type="compositionally biased region" description="Basic and acidic residues" evidence="2">
    <location>
        <begin position="751"/>
        <end position="774"/>
    </location>
</feature>
<proteinExistence type="predicted"/>
<evidence type="ECO:0000313" key="3">
    <source>
        <dbReference type="EMBL" id="RSL79740.1"/>
    </source>
</evidence>
<dbReference type="PANTHER" id="PTHR24121">
    <property type="entry name" value="NO MECHANORECEPTOR POTENTIAL C, ISOFORM D-RELATED"/>
    <property type="match status" value="1"/>
</dbReference>
<comment type="caution">
    <text evidence="3">The sequence shown here is derived from an EMBL/GenBank/DDBJ whole genome shotgun (WGS) entry which is preliminary data.</text>
</comment>
<dbReference type="AlphaFoldDB" id="A0A428RQR0"/>
<name>A0A428RQR0_9HYPO</name>
<feature type="repeat" description="ANK" evidence="1">
    <location>
        <begin position="114"/>
        <end position="146"/>
    </location>
</feature>
<dbReference type="PROSITE" id="PS50297">
    <property type="entry name" value="ANK_REP_REGION"/>
    <property type="match status" value="3"/>
</dbReference>
<protein>
    <submittedName>
        <fullName evidence="3">Uncharacterized protein</fullName>
    </submittedName>
</protein>
<evidence type="ECO:0000313" key="4">
    <source>
        <dbReference type="Proteomes" id="UP000287972"/>
    </source>
</evidence>
<gene>
    <name evidence="3" type="ORF">CEP51_007113</name>
</gene>
<dbReference type="SMART" id="SM00248">
    <property type="entry name" value="ANK"/>
    <property type="match status" value="7"/>
</dbReference>
<dbReference type="Gene3D" id="1.25.40.20">
    <property type="entry name" value="Ankyrin repeat-containing domain"/>
    <property type="match status" value="2"/>
</dbReference>
<keyword evidence="4" id="KW-1185">Reference proteome</keyword>
<feature type="compositionally biased region" description="Basic and acidic residues" evidence="2">
    <location>
        <begin position="700"/>
        <end position="744"/>
    </location>
</feature>
<feature type="repeat" description="ANK" evidence="1">
    <location>
        <begin position="216"/>
        <end position="248"/>
    </location>
</feature>
<organism evidence="3 4">
    <name type="scientific">Fusarium floridanum</name>
    <dbReference type="NCBI Taxonomy" id="1325733"/>
    <lineage>
        <taxon>Eukaryota</taxon>
        <taxon>Fungi</taxon>
        <taxon>Dikarya</taxon>
        <taxon>Ascomycota</taxon>
        <taxon>Pezizomycotina</taxon>
        <taxon>Sordariomycetes</taxon>
        <taxon>Hypocreomycetidae</taxon>
        <taxon>Hypocreales</taxon>
        <taxon>Nectriaceae</taxon>
        <taxon>Fusarium</taxon>
        <taxon>Fusarium solani species complex</taxon>
    </lineage>
</organism>
<feature type="region of interest" description="Disordered" evidence="2">
    <location>
        <begin position="503"/>
        <end position="523"/>
    </location>
</feature>
<reference evidence="3 4" key="1">
    <citation type="submission" date="2017-06" db="EMBL/GenBank/DDBJ databases">
        <title>Comparative genomic analysis of Ambrosia Fusariam Clade fungi.</title>
        <authorList>
            <person name="Stajich J.E."/>
            <person name="Carrillo J."/>
            <person name="Kijimoto T."/>
            <person name="Eskalen A."/>
            <person name="O'Donnell K."/>
            <person name="Kasson M."/>
        </authorList>
    </citation>
    <scope>NUCLEOTIDE SEQUENCE [LARGE SCALE GENOMIC DNA]</scope>
    <source>
        <strain evidence="3 4">NRRL62606</strain>
    </source>
</reference>